<dbReference type="GO" id="GO:0005634">
    <property type="term" value="C:nucleus"/>
    <property type="evidence" value="ECO:0007669"/>
    <property type="project" value="UniProtKB-SubCell"/>
</dbReference>
<protein>
    <recommendedName>
        <fullName evidence="10">AAA+ ATPase domain-containing protein</fullName>
    </recommendedName>
</protein>
<evidence type="ECO:0000313" key="8">
    <source>
        <dbReference type="EMBL" id="PIN16178.1"/>
    </source>
</evidence>
<dbReference type="InterPro" id="IPR004582">
    <property type="entry name" value="Checkpoint_prot_Rad17_Rad24"/>
</dbReference>
<dbReference type="GO" id="GO:0005524">
    <property type="term" value="F:ATP binding"/>
    <property type="evidence" value="ECO:0007669"/>
    <property type="project" value="UniProtKB-KW"/>
</dbReference>
<dbReference type="GO" id="GO:0000077">
    <property type="term" value="P:DNA damage checkpoint signaling"/>
    <property type="evidence" value="ECO:0007669"/>
    <property type="project" value="TreeGrafter"/>
</dbReference>
<keyword evidence="3" id="KW-0547">Nucleotide-binding</keyword>
<evidence type="ECO:0000256" key="3">
    <source>
        <dbReference type="ARBA" id="ARBA00022741"/>
    </source>
</evidence>
<dbReference type="GO" id="GO:0006281">
    <property type="term" value="P:DNA repair"/>
    <property type="evidence" value="ECO:0007669"/>
    <property type="project" value="InterPro"/>
</dbReference>
<dbReference type="PANTHER" id="PTHR12172">
    <property type="entry name" value="CELL CYCLE CHECKPOINT PROTEIN RAD17"/>
    <property type="match status" value="1"/>
</dbReference>
<evidence type="ECO:0000256" key="4">
    <source>
        <dbReference type="ARBA" id="ARBA00022763"/>
    </source>
</evidence>
<gene>
    <name evidence="8" type="ORF">CDL12_11174</name>
</gene>
<evidence type="ECO:0000313" key="9">
    <source>
        <dbReference type="Proteomes" id="UP000231279"/>
    </source>
</evidence>
<evidence type="ECO:0000256" key="5">
    <source>
        <dbReference type="ARBA" id="ARBA00022840"/>
    </source>
</evidence>
<dbReference type="Gene3D" id="3.40.50.300">
    <property type="entry name" value="P-loop containing nucleotide triphosphate hydrolases"/>
    <property type="match status" value="1"/>
</dbReference>
<accession>A0A2G9HFA1</accession>
<dbReference type="SUPFAM" id="SSF52540">
    <property type="entry name" value="P-loop containing nucleoside triphosphate hydrolases"/>
    <property type="match status" value="1"/>
</dbReference>
<keyword evidence="9" id="KW-1185">Reference proteome</keyword>
<organism evidence="8 9">
    <name type="scientific">Handroanthus impetiginosus</name>
    <dbReference type="NCBI Taxonomy" id="429701"/>
    <lineage>
        <taxon>Eukaryota</taxon>
        <taxon>Viridiplantae</taxon>
        <taxon>Streptophyta</taxon>
        <taxon>Embryophyta</taxon>
        <taxon>Tracheophyta</taxon>
        <taxon>Spermatophyta</taxon>
        <taxon>Magnoliopsida</taxon>
        <taxon>eudicotyledons</taxon>
        <taxon>Gunneridae</taxon>
        <taxon>Pentapetalae</taxon>
        <taxon>asterids</taxon>
        <taxon>lamiids</taxon>
        <taxon>Lamiales</taxon>
        <taxon>Bignoniaceae</taxon>
        <taxon>Crescentiina</taxon>
        <taxon>Tabebuia alliance</taxon>
        <taxon>Handroanthus</taxon>
    </lineage>
</organism>
<evidence type="ECO:0000256" key="6">
    <source>
        <dbReference type="ARBA" id="ARBA00023242"/>
    </source>
</evidence>
<dbReference type="Gene3D" id="1.10.8.60">
    <property type="match status" value="1"/>
</dbReference>
<dbReference type="EMBL" id="NKXS01001934">
    <property type="protein sequence ID" value="PIN16178.1"/>
    <property type="molecule type" value="Genomic_DNA"/>
</dbReference>
<dbReference type="STRING" id="429701.A0A2G9HFA1"/>
<dbReference type="PANTHER" id="PTHR12172:SF1">
    <property type="entry name" value="P-LOOP CONTAINING NUCLEOSIDE TRIPHOSPHATE HYDROLASES SUPERFAMILY PROTEIN"/>
    <property type="match status" value="1"/>
</dbReference>
<comment type="similarity">
    <text evidence="2">Belongs to the rad17/RAD24 family.</text>
</comment>
<dbReference type="OrthoDB" id="9996895at2759"/>
<evidence type="ECO:0000256" key="7">
    <source>
        <dbReference type="ARBA" id="ARBA00023306"/>
    </source>
</evidence>
<dbReference type="GO" id="GO:0003682">
    <property type="term" value="F:chromatin binding"/>
    <property type="evidence" value="ECO:0007669"/>
    <property type="project" value="TreeGrafter"/>
</dbReference>
<comment type="caution">
    <text evidence="8">The sequence shown here is derived from an EMBL/GenBank/DDBJ whole genome shotgun (WGS) entry which is preliminary data.</text>
</comment>
<comment type="subcellular location">
    <subcellularLocation>
        <location evidence="1">Nucleus</location>
    </subcellularLocation>
</comment>
<dbReference type="AlphaFoldDB" id="A0A2G9HFA1"/>
<dbReference type="Proteomes" id="UP000231279">
    <property type="component" value="Unassembled WGS sequence"/>
</dbReference>
<dbReference type="GO" id="GO:0033314">
    <property type="term" value="P:mitotic DNA replication checkpoint signaling"/>
    <property type="evidence" value="ECO:0007669"/>
    <property type="project" value="TreeGrafter"/>
</dbReference>
<sequence length="598" mass="68120">MENKWSPFERKEKGITFNPIHVFENAEDDHKTLDWGHWIFSERNAISYQEHGDSPVYEGSVESLNFDNFLNVPRFTRTSFYQNCQQGPVSQKEVSTELPDKLECSHAISSLLLDDKSVICTEEQKDIAMLPIDTEDVLAPLLPDHETDKNDLFTGSSCGESFNSGFEDKLHQERIISHYHAGHNHPENCLWTDKYQPQTSKQICGNGESVKLLSEWLQLWHKRGSLTTRSCMDEDNSIVQDTTHDYQQSDSDYDTKNDEESLKNVLLITGPVGSGKSAAIYACARDQGFQIIEINASDWRNGALIKQKFGEAVESHWLQRTVENGAHSDNKTISKFFKTVDAQTHCSDNDVIELINLSDNEDFEEAGGWTKVSVSEENRTANCQDEIKTLILFEDVDANLCEDHGFITTIQQLAETAKRPMILTSNSSNPVLPKNLDRSELSFSVPSVEELLRLVHMICDSEKAKIHPCLVERFVDYCQQDIRKTIMLLQFWCQGQALRRGNEYRTTQWPVLFDLDAGHHNLPKLIHWGYPSKLSELVAEEVFKSLILMEETHGCTNKGGNRNGSIEKDIRMQNAEPDPFEAKKEAMLSMQGLLDEFE</sequence>
<dbReference type="GO" id="GO:0003689">
    <property type="term" value="F:DNA clamp loader activity"/>
    <property type="evidence" value="ECO:0007669"/>
    <property type="project" value="TreeGrafter"/>
</dbReference>
<evidence type="ECO:0000256" key="2">
    <source>
        <dbReference type="ARBA" id="ARBA00006168"/>
    </source>
</evidence>
<evidence type="ECO:0000256" key="1">
    <source>
        <dbReference type="ARBA" id="ARBA00004123"/>
    </source>
</evidence>
<proteinExistence type="inferred from homology"/>
<keyword evidence="6" id="KW-0539">Nucleus</keyword>
<evidence type="ECO:0008006" key="10">
    <source>
        <dbReference type="Google" id="ProtNLM"/>
    </source>
</evidence>
<keyword evidence="5" id="KW-0067">ATP-binding</keyword>
<keyword evidence="7" id="KW-0131">Cell cycle</keyword>
<name>A0A2G9HFA1_9LAMI</name>
<reference evidence="9" key="1">
    <citation type="journal article" date="2018" name="Gigascience">
        <title>Genome assembly of the Pink Ipe (Handroanthus impetiginosus, Bignoniaceae), a highly valued, ecologically keystone Neotropical timber forest tree.</title>
        <authorList>
            <person name="Silva-Junior O.B."/>
            <person name="Grattapaglia D."/>
            <person name="Novaes E."/>
            <person name="Collevatti R.G."/>
        </authorList>
    </citation>
    <scope>NUCLEOTIDE SEQUENCE [LARGE SCALE GENOMIC DNA]</scope>
    <source>
        <strain evidence="9">cv. UFG-1</strain>
    </source>
</reference>
<dbReference type="InterPro" id="IPR027417">
    <property type="entry name" value="P-loop_NTPase"/>
</dbReference>
<keyword evidence="4" id="KW-0227">DNA damage</keyword>